<feature type="compositionally biased region" description="Low complexity" evidence="1">
    <location>
        <begin position="80"/>
        <end position="97"/>
    </location>
</feature>
<evidence type="ECO:0000256" key="1">
    <source>
        <dbReference type="SAM" id="MobiDB-lite"/>
    </source>
</evidence>
<feature type="compositionally biased region" description="Basic residues" evidence="1">
    <location>
        <begin position="99"/>
        <end position="112"/>
    </location>
</feature>
<name>A0A2A9NQQ4_9AGAR</name>
<feature type="compositionally biased region" description="Basic and acidic residues" evidence="1">
    <location>
        <begin position="217"/>
        <end position="226"/>
    </location>
</feature>
<evidence type="ECO:0000313" key="2">
    <source>
        <dbReference type="EMBL" id="PFH52879.1"/>
    </source>
</evidence>
<dbReference type="STRING" id="703135.A0A2A9NQQ4"/>
<feature type="region of interest" description="Disordered" evidence="1">
    <location>
        <begin position="16"/>
        <end position="51"/>
    </location>
</feature>
<accession>A0A2A9NQQ4</accession>
<proteinExistence type="predicted"/>
<protein>
    <submittedName>
        <fullName evidence="2">Uncharacterized protein</fullName>
    </submittedName>
</protein>
<feature type="region of interest" description="Disordered" evidence="1">
    <location>
        <begin position="69"/>
        <end position="123"/>
    </location>
</feature>
<feature type="compositionally biased region" description="Polar residues" evidence="1">
    <location>
        <begin position="113"/>
        <end position="123"/>
    </location>
</feature>
<dbReference type="AlphaFoldDB" id="A0A2A9NQQ4"/>
<gene>
    <name evidence="2" type="ORF">AMATHDRAFT_1917</name>
</gene>
<dbReference type="EMBL" id="KZ301977">
    <property type="protein sequence ID" value="PFH52879.1"/>
    <property type="molecule type" value="Genomic_DNA"/>
</dbReference>
<keyword evidence="3" id="KW-1185">Reference proteome</keyword>
<feature type="compositionally biased region" description="Low complexity" evidence="1">
    <location>
        <begin position="22"/>
        <end position="51"/>
    </location>
</feature>
<organism evidence="2 3">
    <name type="scientific">Amanita thiersii Skay4041</name>
    <dbReference type="NCBI Taxonomy" id="703135"/>
    <lineage>
        <taxon>Eukaryota</taxon>
        <taxon>Fungi</taxon>
        <taxon>Dikarya</taxon>
        <taxon>Basidiomycota</taxon>
        <taxon>Agaricomycotina</taxon>
        <taxon>Agaricomycetes</taxon>
        <taxon>Agaricomycetidae</taxon>
        <taxon>Agaricales</taxon>
        <taxon>Pluteineae</taxon>
        <taxon>Amanitaceae</taxon>
        <taxon>Amanita</taxon>
    </lineage>
</organism>
<dbReference type="Proteomes" id="UP000242287">
    <property type="component" value="Unassembled WGS sequence"/>
</dbReference>
<feature type="region of interest" description="Disordered" evidence="1">
    <location>
        <begin position="195"/>
        <end position="237"/>
    </location>
</feature>
<sequence>MTTLPSFVELMASLGLEQNNRTSTPSISSTPSSPRTTSLFPSSPARCSSSLSLRDCTLHKTRNSRYSPYMSALSHSRRGSLSSSSSSSSESELTTLTNHHTRPISLLHRRKSPNSNLTVDTFGSTTDLAASTPISVYVRRKTPGASPTSPTSRDYTQDVESFITVPVSIPSLPPFLQTTTEVESPPLLLKDLTAFHGSNISSPPTSPPASRTSSGDGRSRPRKEARLSPAQISDFSGHMQTRCMVHIN</sequence>
<dbReference type="OrthoDB" id="3233824at2759"/>
<evidence type="ECO:0000313" key="3">
    <source>
        <dbReference type="Proteomes" id="UP000242287"/>
    </source>
</evidence>
<reference evidence="2 3" key="1">
    <citation type="submission" date="2014-02" db="EMBL/GenBank/DDBJ databases">
        <title>Transposable element dynamics among asymbiotic and ectomycorrhizal Amanita fungi.</title>
        <authorList>
            <consortium name="DOE Joint Genome Institute"/>
            <person name="Hess J."/>
            <person name="Skrede I."/>
            <person name="Wolfe B."/>
            <person name="LaButti K."/>
            <person name="Ohm R.A."/>
            <person name="Grigoriev I.V."/>
            <person name="Pringle A."/>
        </authorList>
    </citation>
    <scope>NUCLEOTIDE SEQUENCE [LARGE SCALE GENOMIC DNA]</scope>
    <source>
        <strain evidence="2 3">SKay4041</strain>
    </source>
</reference>